<dbReference type="SUPFAM" id="SSF51004">
    <property type="entry name" value="C-terminal (heme d1) domain of cytochrome cd1-nitrite reductase"/>
    <property type="match status" value="1"/>
</dbReference>
<dbReference type="InterPro" id="IPR011048">
    <property type="entry name" value="Haem_d1_sf"/>
</dbReference>
<organism evidence="1 2">
    <name type="scientific">Serendipita vermifera MAFF 305830</name>
    <dbReference type="NCBI Taxonomy" id="933852"/>
    <lineage>
        <taxon>Eukaryota</taxon>
        <taxon>Fungi</taxon>
        <taxon>Dikarya</taxon>
        <taxon>Basidiomycota</taxon>
        <taxon>Agaricomycotina</taxon>
        <taxon>Agaricomycetes</taxon>
        <taxon>Sebacinales</taxon>
        <taxon>Serendipitaceae</taxon>
        <taxon>Serendipita</taxon>
    </lineage>
</organism>
<protein>
    <submittedName>
        <fullName evidence="1">Uncharacterized protein</fullName>
    </submittedName>
</protein>
<sequence length="552" mass="61737">MDTVNSNVPVGHRLKILQSISDGWANLRFSRHSTLAYPLASSYVYEVSGGRLVLGSDLDRIGSHLNGTSVLSVHEFIRPGIDPADVSLETDAISRKDIHLKFPIADFAMDAHQNLLVLVQRTPTHSMKLHLRTLDSNVPHPDAAEPILEIQNQSWVTIHISGSALACLFVEPVPNATDFVVVWDWKSGHMLGQVTGSKQKSFVLVSPTSLVVANLDQDTLDVYDIDRDVNTLTLVQRLLLPSVKGAEGSMTWTYDDALLRSHPMPLPQDCPAASRSTLAPHTELPFTTDEEDGIVACTFYCHSIGNSFTLVVHRSSLRRVYNEDTEPRIITRAGKVIQERLIPWSDWGPGNTRWINTEPSQRWICYVHGHRLAVLEQKGGRLDDLLTDISMLSEPSDDDDDDPVQQRRSTLIRDHLERIRDGKSSTDFSYMPPEDEEIIMDDDSSGYHYLRVFDFNPRAVRRIASIGTIPTADPKATCKTRARKGQMLVTESSAFQRYVTSLPYLETTVRLQDLELGGKRNQIEGVMMNAESIMIMMSHSFGAQQGVDILTV</sequence>
<gene>
    <name evidence="1" type="ORF">M408DRAFT_329282</name>
</gene>
<reference evidence="2" key="2">
    <citation type="submission" date="2015-01" db="EMBL/GenBank/DDBJ databases">
        <title>Evolutionary Origins and Diversification of the Mycorrhizal Mutualists.</title>
        <authorList>
            <consortium name="DOE Joint Genome Institute"/>
            <consortium name="Mycorrhizal Genomics Consortium"/>
            <person name="Kohler A."/>
            <person name="Kuo A."/>
            <person name="Nagy L.G."/>
            <person name="Floudas D."/>
            <person name="Copeland A."/>
            <person name="Barry K.W."/>
            <person name="Cichocki N."/>
            <person name="Veneault-Fourrey C."/>
            <person name="LaButti K."/>
            <person name="Lindquist E.A."/>
            <person name="Lipzen A."/>
            <person name="Lundell T."/>
            <person name="Morin E."/>
            <person name="Murat C."/>
            <person name="Riley R."/>
            <person name="Ohm R."/>
            <person name="Sun H."/>
            <person name="Tunlid A."/>
            <person name="Henrissat B."/>
            <person name="Grigoriev I.V."/>
            <person name="Hibbett D.S."/>
            <person name="Martin F."/>
        </authorList>
    </citation>
    <scope>NUCLEOTIDE SEQUENCE [LARGE SCALE GENOMIC DNA]</scope>
    <source>
        <strain evidence="2">MAFF 305830</strain>
    </source>
</reference>
<dbReference type="EMBL" id="KN824291">
    <property type="protein sequence ID" value="KIM28850.1"/>
    <property type="molecule type" value="Genomic_DNA"/>
</dbReference>
<evidence type="ECO:0000313" key="1">
    <source>
        <dbReference type="EMBL" id="KIM28850.1"/>
    </source>
</evidence>
<dbReference type="Proteomes" id="UP000054097">
    <property type="component" value="Unassembled WGS sequence"/>
</dbReference>
<dbReference type="STRING" id="933852.A0A0C3AWF0"/>
<accession>A0A0C3AWF0</accession>
<dbReference type="OrthoDB" id="3174109at2759"/>
<proteinExistence type="predicted"/>
<evidence type="ECO:0000313" key="2">
    <source>
        <dbReference type="Proteomes" id="UP000054097"/>
    </source>
</evidence>
<dbReference type="HOGENOM" id="CLU_007279_2_0_1"/>
<reference evidence="1 2" key="1">
    <citation type="submission" date="2014-04" db="EMBL/GenBank/DDBJ databases">
        <authorList>
            <consortium name="DOE Joint Genome Institute"/>
            <person name="Kuo A."/>
            <person name="Zuccaro A."/>
            <person name="Kohler A."/>
            <person name="Nagy L.G."/>
            <person name="Floudas D."/>
            <person name="Copeland A."/>
            <person name="Barry K.W."/>
            <person name="Cichocki N."/>
            <person name="Veneault-Fourrey C."/>
            <person name="LaButti K."/>
            <person name="Lindquist E.A."/>
            <person name="Lipzen A."/>
            <person name="Lundell T."/>
            <person name="Morin E."/>
            <person name="Murat C."/>
            <person name="Sun H."/>
            <person name="Tunlid A."/>
            <person name="Henrissat B."/>
            <person name="Grigoriev I.V."/>
            <person name="Hibbett D.S."/>
            <person name="Martin F."/>
            <person name="Nordberg H.P."/>
            <person name="Cantor M.N."/>
            <person name="Hua S.X."/>
        </authorList>
    </citation>
    <scope>NUCLEOTIDE SEQUENCE [LARGE SCALE GENOMIC DNA]</scope>
    <source>
        <strain evidence="1 2">MAFF 305830</strain>
    </source>
</reference>
<dbReference type="AlphaFoldDB" id="A0A0C3AWF0"/>
<name>A0A0C3AWF0_SERVB</name>
<keyword evidence="2" id="KW-1185">Reference proteome</keyword>